<keyword evidence="3" id="KW-1185">Reference proteome</keyword>
<feature type="compositionally biased region" description="Low complexity" evidence="1">
    <location>
        <begin position="69"/>
        <end position="84"/>
    </location>
</feature>
<organism evidence="2 3">
    <name type="scientific">Nonomuraea angiospora</name>
    <dbReference type="NCBI Taxonomy" id="46172"/>
    <lineage>
        <taxon>Bacteria</taxon>
        <taxon>Bacillati</taxon>
        <taxon>Actinomycetota</taxon>
        <taxon>Actinomycetes</taxon>
        <taxon>Streptosporangiales</taxon>
        <taxon>Streptosporangiaceae</taxon>
        <taxon>Nonomuraea</taxon>
    </lineage>
</organism>
<evidence type="ECO:0000313" key="3">
    <source>
        <dbReference type="Proteomes" id="UP000633509"/>
    </source>
</evidence>
<dbReference type="Proteomes" id="UP000633509">
    <property type="component" value="Unassembled WGS sequence"/>
</dbReference>
<gene>
    <name evidence="2" type="ORF">H4W80_000827</name>
</gene>
<evidence type="ECO:0000313" key="2">
    <source>
        <dbReference type="EMBL" id="MBE1582569.1"/>
    </source>
</evidence>
<name>A0ABR9LPJ4_9ACTN</name>
<feature type="region of interest" description="Disordered" evidence="1">
    <location>
        <begin position="67"/>
        <end position="94"/>
    </location>
</feature>
<dbReference type="RefSeq" id="WP_192783830.1">
    <property type="nucleotide sequence ID" value="NZ_JADBEK010000001.1"/>
</dbReference>
<accession>A0ABR9LPJ4</accession>
<dbReference type="SUPFAM" id="SSF46785">
    <property type="entry name" value="Winged helix' DNA-binding domain"/>
    <property type="match status" value="1"/>
</dbReference>
<protein>
    <recommendedName>
        <fullName evidence="4">Transcription regulator PadR N-terminal domain-containing protein</fullName>
    </recommendedName>
</protein>
<dbReference type="InterPro" id="IPR036388">
    <property type="entry name" value="WH-like_DNA-bd_sf"/>
</dbReference>
<evidence type="ECO:0008006" key="4">
    <source>
        <dbReference type="Google" id="ProtNLM"/>
    </source>
</evidence>
<dbReference type="EMBL" id="JADBEK010000001">
    <property type="protein sequence ID" value="MBE1582569.1"/>
    <property type="molecule type" value="Genomic_DNA"/>
</dbReference>
<dbReference type="InterPro" id="IPR036390">
    <property type="entry name" value="WH_DNA-bd_sf"/>
</dbReference>
<evidence type="ECO:0000256" key="1">
    <source>
        <dbReference type="SAM" id="MobiDB-lite"/>
    </source>
</evidence>
<reference evidence="2 3" key="1">
    <citation type="submission" date="2020-10" db="EMBL/GenBank/DDBJ databases">
        <title>Sequencing the genomes of 1000 actinobacteria strains.</title>
        <authorList>
            <person name="Klenk H.-P."/>
        </authorList>
    </citation>
    <scope>NUCLEOTIDE SEQUENCE [LARGE SCALE GENOMIC DNA]</scope>
    <source>
        <strain evidence="2 3">DSM 43173</strain>
    </source>
</reference>
<dbReference type="Gene3D" id="1.10.10.10">
    <property type="entry name" value="Winged helix-like DNA-binding domain superfamily/Winged helix DNA-binding domain"/>
    <property type="match status" value="1"/>
</dbReference>
<sequence>MSATRLLVLGVVRLHGQAHGYLVGSELESWEAGQWAGLRSGSIYHALRQLAKEGLLDTSEVHEWPGRVAASTTSSSAPTRQPRSLTDRRPLSRATSFSPGAAVAYAGDVTAPQSRGAPPRVWELIDNLVQYAMRPAGPRTIAIGVRRRQAPAAGLVEILARRVRERGHAEHRRAHLPRVLV</sequence>
<comment type="caution">
    <text evidence="2">The sequence shown here is derived from an EMBL/GenBank/DDBJ whole genome shotgun (WGS) entry which is preliminary data.</text>
</comment>
<proteinExistence type="predicted"/>